<dbReference type="CDD" id="cd01763">
    <property type="entry name" value="Ubl_SUMO_like"/>
    <property type="match status" value="1"/>
</dbReference>
<feature type="coiled-coil region" evidence="8">
    <location>
        <begin position="105"/>
        <end position="139"/>
    </location>
</feature>
<dbReference type="Pfam" id="PF01088">
    <property type="entry name" value="Peptidase_C12"/>
    <property type="match status" value="1"/>
</dbReference>
<accession>A0ABQ7VIY7</accession>
<reference evidence="10 11" key="1">
    <citation type="journal article" date="2021" name="bioRxiv">
        <title>Chromosome-scale and haplotype-resolved genome assembly of a tetraploid potato cultivar.</title>
        <authorList>
            <person name="Sun H."/>
            <person name="Jiao W.-B."/>
            <person name="Krause K."/>
            <person name="Campoy J.A."/>
            <person name="Goel M."/>
            <person name="Folz-Donahue K."/>
            <person name="Kukat C."/>
            <person name="Huettel B."/>
            <person name="Schneeberger K."/>
        </authorList>
    </citation>
    <scope>NUCLEOTIDE SEQUENCE [LARGE SCALE GENOMIC DNA]</scope>
    <source>
        <strain evidence="10">SolTubOtavaFocal</strain>
        <tissue evidence="10">Leaves</tissue>
    </source>
</reference>
<comment type="caution">
    <text evidence="7">Lacks conserved residue(s) required for the propagation of feature annotation.</text>
</comment>
<evidence type="ECO:0000313" key="10">
    <source>
        <dbReference type="EMBL" id="KAH0763584.1"/>
    </source>
</evidence>
<dbReference type="InterPro" id="IPR022617">
    <property type="entry name" value="Rad60/SUMO-like_dom"/>
</dbReference>
<dbReference type="SUPFAM" id="SSF54236">
    <property type="entry name" value="Ubiquitin-like"/>
    <property type="match status" value="1"/>
</dbReference>
<evidence type="ECO:0000256" key="2">
    <source>
        <dbReference type="ARBA" id="ARBA00012759"/>
    </source>
</evidence>
<comment type="similarity">
    <text evidence="7">Belongs to the peptidase C12 family.</text>
</comment>
<dbReference type="PANTHER" id="PTHR47813:SF2">
    <property type="entry name" value="UBIQUITIN-LIKE SUPERFAMILY PROTEIN"/>
    <property type="match status" value="1"/>
</dbReference>
<proteinExistence type="inferred from homology"/>
<dbReference type="Gene3D" id="3.40.532.10">
    <property type="entry name" value="Peptidase C12, ubiquitin carboxyl-terminal hydrolase"/>
    <property type="match status" value="1"/>
</dbReference>
<evidence type="ECO:0000256" key="5">
    <source>
        <dbReference type="ARBA" id="ARBA00022801"/>
    </source>
</evidence>
<keyword evidence="3" id="KW-0645">Protease</keyword>
<dbReference type="InterPro" id="IPR036959">
    <property type="entry name" value="Peptidase_C12_UCH_sf"/>
</dbReference>
<dbReference type="InterPro" id="IPR038765">
    <property type="entry name" value="Papain-like_cys_pep_sf"/>
</dbReference>
<protein>
    <recommendedName>
        <fullName evidence="2">ubiquitinyl hydrolase 1</fullName>
        <ecNumber evidence="2">3.4.19.12</ecNumber>
    </recommendedName>
</protein>
<evidence type="ECO:0000256" key="3">
    <source>
        <dbReference type="ARBA" id="ARBA00022670"/>
    </source>
</evidence>
<evidence type="ECO:0000313" key="11">
    <source>
        <dbReference type="Proteomes" id="UP000826656"/>
    </source>
</evidence>
<dbReference type="PANTHER" id="PTHR47813">
    <property type="entry name" value="UBIQUITIN-LIKE SUPERFAMILY PROTEIN"/>
    <property type="match status" value="1"/>
</dbReference>
<evidence type="ECO:0000256" key="7">
    <source>
        <dbReference type="PROSITE-ProRule" id="PRU01393"/>
    </source>
</evidence>
<dbReference type="Gene3D" id="3.10.20.90">
    <property type="entry name" value="Phosphatidylinositol 3-kinase Catalytic Subunit, Chain A, domain 1"/>
    <property type="match status" value="1"/>
</dbReference>
<evidence type="ECO:0000256" key="4">
    <source>
        <dbReference type="ARBA" id="ARBA00022786"/>
    </source>
</evidence>
<evidence type="ECO:0000256" key="1">
    <source>
        <dbReference type="ARBA" id="ARBA00000707"/>
    </source>
</evidence>
<evidence type="ECO:0000256" key="6">
    <source>
        <dbReference type="ARBA" id="ARBA00022807"/>
    </source>
</evidence>
<gene>
    <name evidence="10" type="ORF">KY290_019657</name>
</gene>
<dbReference type="Proteomes" id="UP000826656">
    <property type="component" value="Unassembled WGS sequence"/>
</dbReference>
<organism evidence="10 11">
    <name type="scientific">Solanum tuberosum</name>
    <name type="common">Potato</name>
    <dbReference type="NCBI Taxonomy" id="4113"/>
    <lineage>
        <taxon>Eukaryota</taxon>
        <taxon>Viridiplantae</taxon>
        <taxon>Streptophyta</taxon>
        <taxon>Embryophyta</taxon>
        <taxon>Tracheophyta</taxon>
        <taxon>Spermatophyta</taxon>
        <taxon>Magnoliopsida</taxon>
        <taxon>eudicotyledons</taxon>
        <taxon>Gunneridae</taxon>
        <taxon>Pentapetalae</taxon>
        <taxon>asterids</taxon>
        <taxon>lamiids</taxon>
        <taxon>Solanales</taxon>
        <taxon>Solanaceae</taxon>
        <taxon>Solanoideae</taxon>
        <taxon>Solaneae</taxon>
        <taxon>Solanum</taxon>
    </lineage>
</organism>
<dbReference type="Pfam" id="PF11976">
    <property type="entry name" value="Rad60-SLD"/>
    <property type="match status" value="1"/>
</dbReference>
<dbReference type="EC" id="3.4.19.12" evidence="2"/>
<sequence length="365" mass="41582">MMDPNANQLFASEEFTKNFPPELKCLAINNSEAIRTTHNSFARPEPFVLEEQKTVGKNDDVYHFISYIHVDDVFYELDGLNEGPISLGWANKEQERGVYCRAEGVESLEKSLAEVNSGIEAINDKILREDEKFKKLNIENNTTDESNEELEPLFDYRRVQPFNTPFNVVCLDDDTPDSSPVISKKRKMIDSTAEKKKDKNEAVQIIDCEEKEEDWLPPSPNISAHTSNLLEDSTIKEIRLKKKELASFAQSAKDELRDVEESVKRDLSASLHSLQDSVAEMPSKPSTDRVKMVISIQDKDGTKQFRVYADDKFERLFKSFADKVKLELQNLVFCFDGDKINPNATPSSLGMEDDDIIEVHEKPSC</sequence>
<name>A0ABQ7VIY7_SOLTU</name>
<keyword evidence="4" id="KW-0833">Ubl conjugation pathway</keyword>
<evidence type="ECO:0000259" key="9">
    <source>
        <dbReference type="PROSITE" id="PS52048"/>
    </source>
</evidence>
<comment type="catalytic activity">
    <reaction evidence="1">
        <text>Thiol-dependent hydrolysis of ester, thioester, amide, peptide and isopeptide bonds formed by the C-terminal Gly of ubiquitin (a 76-residue protein attached to proteins as an intracellular targeting signal).</text>
        <dbReference type="EC" id="3.4.19.12"/>
    </reaction>
</comment>
<dbReference type="EMBL" id="JAIVGD010000013">
    <property type="protein sequence ID" value="KAH0763584.1"/>
    <property type="molecule type" value="Genomic_DNA"/>
</dbReference>
<keyword evidence="11" id="KW-1185">Reference proteome</keyword>
<keyword evidence="6" id="KW-0788">Thiol protease</keyword>
<keyword evidence="8" id="KW-0175">Coiled coil</keyword>
<evidence type="ECO:0000256" key="8">
    <source>
        <dbReference type="SAM" id="Coils"/>
    </source>
</evidence>
<dbReference type="SUPFAM" id="SSF54001">
    <property type="entry name" value="Cysteine proteinases"/>
    <property type="match status" value="1"/>
</dbReference>
<dbReference type="InterPro" id="IPR001578">
    <property type="entry name" value="Peptidase_C12_UCH"/>
</dbReference>
<keyword evidence="5" id="KW-0378">Hydrolase</keyword>
<dbReference type="InterPro" id="IPR029071">
    <property type="entry name" value="Ubiquitin-like_domsf"/>
</dbReference>
<comment type="caution">
    <text evidence="10">The sequence shown here is derived from an EMBL/GenBank/DDBJ whole genome shotgun (WGS) entry which is preliminary data.</text>
</comment>
<feature type="domain" description="UCH catalytic" evidence="9">
    <location>
        <begin position="1"/>
        <end position="147"/>
    </location>
</feature>
<dbReference type="PROSITE" id="PS52048">
    <property type="entry name" value="UCH_DOMAIN"/>
    <property type="match status" value="1"/>
</dbReference>